<dbReference type="AlphaFoldDB" id="A0A2R3IRY1"/>
<evidence type="ECO:0000313" key="3">
    <source>
        <dbReference type="Proteomes" id="UP000238390"/>
    </source>
</evidence>
<gene>
    <name evidence="2" type="ORF">CSB93_3342</name>
</gene>
<protein>
    <submittedName>
        <fullName evidence="2">PT repeat family domain protein</fullName>
    </submittedName>
</protein>
<sequence>MPIAVSSRTMTKQKLSSDPSRVARGRCSGFRGRHGKIRYFPWFSLGWASCRGTLRLRLAPPDGAPQPGTAPGDCKRCTSSRPVARHCHGRHLAAAAPTTPAWQSLMKATMRDAGAGAHPEISERLNLPPRAWLEKTHPMT</sequence>
<reference evidence="2 3" key="1">
    <citation type="submission" date="2018-02" db="EMBL/GenBank/DDBJ databases">
        <title>FDA/CDC Antimicrobial Resistant Isolate Bank Genome Sequencing.</title>
        <authorList>
            <person name="Benahmed F.H."/>
            <person name="Lutgring J.D."/>
            <person name="Yoo B."/>
            <person name="Machado M."/>
            <person name="Brown A."/>
            <person name="McAllister G."/>
            <person name="Perry A."/>
            <person name="Halpin A.L."/>
            <person name="Vavikolanu K."/>
            <person name="Ott S."/>
            <person name="Zhao X."/>
            <person name="Tallon L.J."/>
            <person name="Sadzewicz L."/>
            <person name="Aluvathingal J."/>
            <person name="Nadendla S."/>
            <person name="Voskania-kordi A."/>
            <person name="Simonyan V."/>
            <person name="Patel J."/>
            <person name="Shawar R.M."/>
        </authorList>
    </citation>
    <scope>NUCLEOTIDE SEQUENCE [LARGE SCALE GENOMIC DNA]</scope>
    <source>
        <strain evidence="2 3">AR_0356</strain>
    </source>
</reference>
<evidence type="ECO:0000313" key="2">
    <source>
        <dbReference type="EMBL" id="AVK04698.1"/>
    </source>
</evidence>
<evidence type="ECO:0000256" key="1">
    <source>
        <dbReference type="SAM" id="MobiDB-lite"/>
    </source>
</evidence>
<dbReference type="EMBL" id="CP027169">
    <property type="protein sequence ID" value="AVK04698.1"/>
    <property type="molecule type" value="Genomic_DNA"/>
</dbReference>
<name>A0A2R3IRY1_9PSED</name>
<feature type="compositionally biased region" description="Polar residues" evidence="1">
    <location>
        <begin position="1"/>
        <end position="19"/>
    </location>
</feature>
<feature type="region of interest" description="Disordered" evidence="1">
    <location>
        <begin position="59"/>
        <end position="80"/>
    </location>
</feature>
<accession>A0A2R3IRY1</accession>
<proteinExistence type="predicted"/>
<keyword evidence="3" id="KW-1185">Reference proteome</keyword>
<dbReference type="Proteomes" id="UP000238390">
    <property type="component" value="Chromosome"/>
</dbReference>
<feature type="region of interest" description="Disordered" evidence="1">
    <location>
        <begin position="1"/>
        <end position="23"/>
    </location>
</feature>
<organism evidence="2 3">
    <name type="scientific">Pseudomonas paraeruginosa</name>
    <dbReference type="NCBI Taxonomy" id="2994495"/>
    <lineage>
        <taxon>Bacteria</taxon>
        <taxon>Pseudomonadati</taxon>
        <taxon>Pseudomonadota</taxon>
        <taxon>Gammaproteobacteria</taxon>
        <taxon>Pseudomonadales</taxon>
        <taxon>Pseudomonadaceae</taxon>
        <taxon>Pseudomonas</taxon>
    </lineage>
</organism>